<dbReference type="AlphaFoldDB" id="A0A9N9EQE6"/>
<dbReference type="EMBL" id="CAJVPL010011698">
    <property type="protein sequence ID" value="CAG8684773.1"/>
    <property type="molecule type" value="Genomic_DNA"/>
</dbReference>
<protein>
    <submittedName>
        <fullName evidence="1">3078_t:CDS:1</fullName>
    </submittedName>
</protein>
<dbReference type="OrthoDB" id="2404189at2759"/>
<organism evidence="1 2">
    <name type="scientific">Ambispora gerdemannii</name>
    <dbReference type="NCBI Taxonomy" id="144530"/>
    <lineage>
        <taxon>Eukaryota</taxon>
        <taxon>Fungi</taxon>
        <taxon>Fungi incertae sedis</taxon>
        <taxon>Mucoromycota</taxon>
        <taxon>Glomeromycotina</taxon>
        <taxon>Glomeromycetes</taxon>
        <taxon>Archaeosporales</taxon>
        <taxon>Ambisporaceae</taxon>
        <taxon>Ambispora</taxon>
    </lineage>
</organism>
<dbReference type="Proteomes" id="UP000789831">
    <property type="component" value="Unassembled WGS sequence"/>
</dbReference>
<comment type="caution">
    <text evidence="1">The sequence shown here is derived from an EMBL/GenBank/DDBJ whole genome shotgun (WGS) entry which is preliminary data.</text>
</comment>
<feature type="non-terminal residue" evidence="1">
    <location>
        <position position="1"/>
    </location>
</feature>
<proteinExistence type="predicted"/>
<reference evidence="1" key="1">
    <citation type="submission" date="2021-06" db="EMBL/GenBank/DDBJ databases">
        <authorList>
            <person name="Kallberg Y."/>
            <person name="Tangrot J."/>
            <person name="Rosling A."/>
        </authorList>
    </citation>
    <scope>NUCLEOTIDE SEQUENCE</scope>
    <source>
        <strain evidence="1">MT106</strain>
    </source>
</reference>
<evidence type="ECO:0000313" key="2">
    <source>
        <dbReference type="Proteomes" id="UP000789831"/>
    </source>
</evidence>
<evidence type="ECO:0000313" key="1">
    <source>
        <dbReference type="EMBL" id="CAG8684773.1"/>
    </source>
</evidence>
<keyword evidence="2" id="KW-1185">Reference proteome</keyword>
<sequence length="83" mass="9364">YMDKLETLDISNTDIDSGLEYLPDNLKTINIYGSKGRCQKIANELGGISKVKKNDKLEEELKRLRVEIENLKGQIEVPPKGSD</sequence>
<gene>
    <name evidence="1" type="ORF">AGERDE_LOCUS12825</name>
</gene>
<name>A0A9N9EQE6_9GLOM</name>
<accession>A0A9N9EQE6</accession>